<proteinExistence type="inferred from homology"/>
<evidence type="ECO:0000313" key="15">
    <source>
        <dbReference type="EMBL" id="EFL52072.1"/>
    </source>
</evidence>
<comment type="cofactor">
    <cofactor evidence="1">
        <name>heme b</name>
        <dbReference type="ChEBI" id="CHEBI:60344"/>
    </cofactor>
</comment>
<evidence type="ECO:0000256" key="4">
    <source>
        <dbReference type="ARBA" id="ARBA00022475"/>
    </source>
</evidence>
<keyword evidence="10" id="KW-0408">Iron</keyword>
<dbReference type="SUPFAM" id="SSF81342">
    <property type="entry name" value="Transmembrane di-heme cytochromes"/>
    <property type="match status" value="1"/>
</dbReference>
<evidence type="ECO:0000256" key="7">
    <source>
        <dbReference type="ARBA" id="ARBA00022723"/>
    </source>
</evidence>
<feature type="domain" description="Cytochrome b561 bacterial/Ni-hydrogenase" evidence="14">
    <location>
        <begin position="10"/>
        <end position="177"/>
    </location>
</feature>
<dbReference type="STRING" id="596151.DesfrDRAFT_1241"/>
<dbReference type="Pfam" id="PF01292">
    <property type="entry name" value="Ni_hydr_CYTB"/>
    <property type="match status" value="1"/>
</dbReference>
<dbReference type="InterPro" id="IPR011577">
    <property type="entry name" value="Cyt_b561_bac/Ni-Hgenase"/>
</dbReference>
<dbReference type="eggNOG" id="COG3038">
    <property type="taxonomic scope" value="Bacteria"/>
</dbReference>
<keyword evidence="9 13" id="KW-1133">Transmembrane helix</keyword>
<dbReference type="AlphaFoldDB" id="E1JUE2"/>
<organism evidence="15 16">
    <name type="scientific">Solidesulfovibrio fructosivorans JJ]</name>
    <dbReference type="NCBI Taxonomy" id="596151"/>
    <lineage>
        <taxon>Bacteria</taxon>
        <taxon>Pseudomonadati</taxon>
        <taxon>Thermodesulfobacteriota</taxon>
        <taxon>Desulfovibrionia</taxon>
        <taxon>Desulfovibrionales</taxon>
        <taxon>Desulfovibrionaceae</taxon>
        <taxon>Solidesulfovibrio</taxon>
    </lineage>
</organism>
<evidence type="ECO:0000256" key="11">
    <source>
        <dbReference type="ARBA" id="ARBA00023136"/>
    </source>
</evidence>
<keyword evidence="4" id="KW-1003">Cell membrane</keyword>
<feature type="transmembrane region" description="Helical" evidence="13">
    <location>
        <begin position="16"/>
        <end position="33"/>
    </location>
</feature>
<dbReference type="GO" id="GO:0005886">
    <property type="term" value="C:plasma membrane"/>
    <property type="evidence" value="ECO:0007669"/>
    <property type="project" value="UniProtKB-SubCell"/>
</dbReference>
<dbReference type="GO" id="GO:0046872">
    <property type="term" value="F:metal ion binding"/>
    <property type="evidence" value="ECO:0007669"/>
    <property type="project" value="UniProtKB-KW"/>
</dbReference>
<evidence type="ECO:0000256" key="8">
    <source>
        <dbReference type="ARBA" id="ARBA00022982"/>
    </source>
</evidence>
<evidence type="ECO:0000256" key="12">
    <source>
        <dbReference type="ARBA" id="ARBA00037975"/>
    </source>
</evidence>
<comment type="caution">
    <text evidence="15">The sequence shown here is derived from an EMBL/GenBank/DDBJ whole genome shotgun (WGS) entry which is preliminary data.</text>
</comment>
<keyword evidence="8" id="KW-0249">Electron transport</keyword>
<dbReference type="RefSeq" id="WP_005992135.1">
    <property type="nucleotide sequence ID" value="NZ_AECZ01000006.1"/>
</dbReference>
<sequence>MATTIVPSAYDPVWKSIHWCTVALVLALLAIGWTMSGGVLFMWHASLGVTVFVVTLLRLVWHAGHVPPPVPPTLRPWERKVLKIVQVLFYVFLIVQPLTGWSIYSLSPRYTQFFGWVSLPKLPGLLGLGDAATLRTILEGAHGAGASILAALFVLHAGAAMKHHFIIRDDVLLRMAPSALGPLLETLRGRR</sequence>
<comment type="similarity">
    <text evidence="12">Belongs to the cytochrome b561 family.</text>
</comment>
<dbReference type="InterPro" id="IPR016174">
    <property type="entry name" value="Di-haem_cyt_TM"/>
</dbReference>
<evidence type="ECO:0000256" key="13">
    <source>
        <dbReference type="SAM" id="Phobius"/>
    </source>
</evidence>
<evidence type="ECO:0000256" key="5">
    <source>
        <dbReference type="ARBA" id="ARBA00022617"/>
    </source>
</evidence>
<keyword evidence="16" id="KW-1185">Reference proteome</keyword>
<dbReference type="GO" id="GO:0009055">
    <property type="term" value="F:electron transfer activity"/>
    <property type="evidence" value="ECO:0007669"/>
    <property type="project" value="InterPro"/>
</dbReference>
<dbReference type="GO" id="GO:0022904">
    <property type="term" value="P:respiratory electron transport chain"/>
    <property type="evidence" value="ECO:0007669"/>
    <property type="project" value="InterPro"/>
</dbReference>
<dbReference type="PANTHER" id="PTHR30529:SF1">
    <property type="entry name" value="CYTOCHROME B561 HOMOLOG 2"/>
    <property type="match status" value="1"/>
</dbReference>
<evidence type="ECO:0000256" key="3">
    <source>
        <dbReference type="ARBA" id="ARBA00022448"/>
    </source>
</evidence>
<evidence type="ECO:0000259" key="14">
    <source>
        <dbReference type="Pfam" id="PF01292"/>
    </source>
</evidence>
<gene>
    <name evidence="15" type="ORF">DesfrDRAFT_1241</name>
</gene>
<keyword evidence="5" id="KW-0349">Heme</keyword>
<dbReference type="EMBL" id="AECZ01000006">
    <property type="protein sequence ID" value="EFL52072.1"/>
    <property type="molecule type" value="Genomic_DNA"/>
</dbReference>
<comment type="subcellular location">
    <subcellularLocation>
        <location evidence="2">Cell membrane</location>
        <topology evidence="2">Multi-pass membrane protein</topology>
    </subcellularLocation>
</comment>
<name>E1JUE2_SOLFR</name>
<evidence type="ECO:0000256" key="2">
    <source>
        <dbReference type="ARBA" id="ARBA00004651"/>
    </source>
</evidence>
<keyword evidence="11 13" id="KW-0472">Membrane</keyword>
<evidence type="ECO:0000256" key="1">
    <source>
        <dbReference type="ARBA" id="ARBA00001970"/>
    </source>
</evidence>
<evidence type="ECO:0000256" key="10">
    <source>
        <dbReference type="ARBA" id="ARBA00023004"/>
    </source>
</evidence>
<evidence type="ECO:0000256" key="6">
    <source>
        <dbReference type="ARBA" id="ARBA00022692"/>
    </source>
</evidence>
<dbReference type="InterPro" id="IPR052168">
    <property type="entry name" value="Cytochrome_b561_oxidase"/>
</dbReference>
<keyword evidence="6 13" id="KW-0812">Transmembrane</keyword>
<evidence type="ECO:0000313" key="16">
    <source>
        <dbReference type="Proteomes" id="UP000006250"/>
    </source>
</evidence>
<evidence type="ECO:0000256" key="9">
    <source>
        <dbReference type="ARBA" id="ARBA00022989"/>
    </source>
</evidence>
<accession>E1JUE2</accession>
<dbReference type="Proteomes" id="UP000006250">
    <property type="component" value="Unassembled WGS sequence"/>
</dbReference>
<dbReference type="OrthoDB" id="1247465at2"/>
<feature type="transmembrane region" description="Helical" evidence="13">
    <location>
        <begin position="81"/>
        <end position="104"/>
    </location>
</feature>
<protein>
    <submittedName>
        <fullName evidence="15">Cytochrome B561</fullName>
    </submittedName>
</protein>
<reference evidence="15 16" key="1">
    <citation type="submission" date="2010-08" db="EMBL/GenBank/DDBJ databases">
        <title>The draft genome of Desulfovibrio fructosovorans JJ.</title>
        <authorList>
            <consortium name="US DOE Joint Genome Institute (JGI-PGF)"/>
            <person name="Lucas S."/>
            <person name="Copeland A."/>
            <person name="Lapidus A."/>
            <person name="Cheng J.-F."/>
            <person name="Bruce D."/>
            <person name="Goodwin L."/>
            <person name="Pitluck S."/>
            <person name="Land M.L."/>
            <person name="Hauser L."/>
            <person name="Chang Y.-J."/>
            <person name="Jeffries C."/>
            <person name="Wall J.D."/>
            <person name="Stahl D.A."/>
            <person name="Arkin A.P."/>
            <person name="Dehal P."/>
            <person name="Stolyar S.M."/>
            <person name="Hazen T.C."/>
            <person name="Woyke T.J."/>
        </authorList>
    </citation>
    <scope>NUCLEOTIDE SEQUENCE [LARGE SCALE GENOMIC DNA]</scope>
    <source>
        <strain evidence="15 16">JJ</strain>
    </source>
</reference>
<dbReference type="PANTHER" id="PTHR30529">
    <property type="entry name" value="CYTOCHROME B561"/>
    <property type="match status" value="1"/>
</dbReference>
<dbReference type="GO" id="GO:0020037">
    <property type="term" value="F:heme binding"/>
    <property type="evidence" value="ECO:0007669"/>
    <property type="project" value="TreeGrafter"/>
</dbReference>
<feature type="transmembrane region" description="Helical" evidence="13">
    <location>
        <begin position="40"/>
        <end position="61"/>
    </location>
</feature>
<keyword evidence="7" id="KW-0479">Metal-binding</keyword>
<keyword evidence="3" id="KW-0813">Transport</keyword>